<keyword evidence="2" id="KW-1185">Reference proteome</keyword>
<dbReference type="EMBL" id="CP071502">
    <property type="protein sequence ID" value="QSX36040.1"/>
    <property type="molecule type" value="Genomic_DNA"/>
</dbReference>
<evidence type="ECO:0008006" key="3">
    <source>
        <dbReference type="Google" id="ProtNLM"/>
    </source>
</evidence>
<name>A0ABX7QYH9_9GAMM</name>
<dbReference type="Proteomes" id="UP000663207">
    <property type="component" value="Chromosome"/>
</dbReference>
<gene>
    <name evidence="1" type="ORF">JYB85_11900</name>
</gene>
<dbReference type="RefSeq" id="WP_207379477.1">
    <property type="nucleotide sequence ID" value="NZ_CP071502.1"/>
</dbReference>
<reference evidence="1 2" key="1">
    <citation type="submission" date="2021-03" db="EMBL/GenBank/DDBJ databases">
        <title>Novel species identification of genus Shewanella.</title>
        <authorList>
            <person name="Liu G."/>
            <person name="Zhang Q."/>
        </authorList>
    </citation>
    <scope>NUCLEOTIDE SEQUENCE [LARGE SCALE GENOMIC DNA]</scope>
    <source>
        <strain evidence="1 2">FJAT-52962</strain>
    </source>
</reference>
<protein>
    <recommendedName>
        <fullName evidence="3">Eps11J</fullName>
    </recommendedName>
</protein>
<proteinExistence type="predicted"/>
<organism evidence="1 2">
    <name type="scientific">Shewanella sedimentimangrovi</name>
    <dbReference type="NCBI Taxonomy" id="2814293"/>
    <lineage>
        <taxon>Bacteria</taxon>
        <taxon>Pseudomonadati</taxon>
        <taxon>Pseudomonadota</taxon>
        <taxon>Gammaproteobacteria</taxon>
        <taxon>Alteromonadales</taxon>
        <taxon>Shewanellaceae</taxon>
        <taxon>Shewanella</taxon>
    </lineage>
</organism>
<accession>A0ABX7QYH9</accession>
<evidence type="ECO:0000313" key="2">
    <source>
        <dbReference type="Proteomes" id="UP000663207"/>
    </source>
</evidence>
<evidence type="ECO:0000313" key="1">
    <source>
        <dbReference type="EMBL" id="QSX36040.1"/>
    </source>
</evidence>
<sequence>MRILLITPEFFGYERAIEKALVKLGWEVDWYPHIYAPNNLYKALYRFFSFVMKPHYYRYLLSHINYSRDYDKIVIIKGEGVGEKLLIKLKSLFPKAKLIFYNWDSFKNNSISSEELSIYDKVKSFDGEDCARNKSIEHLPLFYSNEFKLDENVEADYLFFFAGTLHSNRYLDVKKIACSIKGDNESYIYFYCQSKPIFYLKKAFGKLPKDLSISEVGFVKKCKTELRNSLLKSNCVIDFAHDLQVGLTMRTIEALGMKKKIVTNNSSVVDYDFYNENNIYVLGKSKCTLDEFLLRPYSDVPDEIYERYDIDNWVLRLID</sequence>